<dbReference type="Gene3D" id="3.30.420.10">
    <property type="entry name" value="Ribonuclease H-like superfamily/Ribonuclease H"/>
    <property type="match status" value="1"/>
</dbReference>
<dbReference type="CDD" id="cd06222">
    <property type="entry name" value="RNase_H_like"/>
    <property type="match status" value="1"/>
</dbReference>
<name>A0A5J9VRN6_9POAL</name>
<dbReference type="PANTHER" id="PTHR47074:SF11">
    <property type="entry name" value="REVERSE TRANSCRIPTASE-LIKE PROTEIN"/>
    <property type="match status" value="1"/>
</dbReference>
<dbReference type="GO" id="GO:0003676">
    <property type="term" value="F:nucleic acid binding"/>
    <property type="evidence" value="ECO:0007669"/>
    <property type="project" value="InterPro"/>
</dbReference>
<dbReference type="InterPro" id="IPR012337">
    <property type="entry name" value="RNaseH-like_sf"/>
</dbReference>
<proteinExistence type="predicted"/>
<accession>A0A5J9VRN6</accession>
<dbReference type="GO" id="GO:0004523">
    <property type="term" value="F:RNA-DNA hybrid ribonuclease activity"/>
    <property type="evidence" value="ECO:0007669"/>
    <property type="project" value="InterPro"/>
</dbReference>
<dbReference type="OrthoDB" id="1906820at2759"/>
<dbReference type="AlphaFoldDB" id="A0A5J9VRN6"/>
<comment type="caution">
    <text evidence="2">The sequence shown here is derived from an EMBL/GenBank/DDBJ whole genome shotgun (WGS) entry which is preliminary data.</text>
</comment>
<protein>
    <recommendedName>
        <fullName evidence="1">RNase H type-1 domain-containing protein</fullName>
    </recommendedName>
</protein>
<feature type="non-terminal residue" evidence="2">
    <location>
        <position position="1"/>
    </location>
</feature>
<dbReference type="InterPro" id="IPR036397">
    <property type="entry name" value="RNaseH_sf"/>
</dbReference>
<dbReference type="PANTHER" id="PTHR47074">
    <property type="entry name" value="BNAC02G40300D PROTEIN"/>
    <property type="match status" value="1"/>
</dbReference>
<dbReference type="Gramene" id="TVU38231">
    <property type="protein sequence ID" value="TVU38231"/>
    <property type="gene ID" value="EJB05_11588"/>
</dbReference>
<dbReference type="SUPFAM" id="SSF53098">
    <property type="entry name" value="Ribonuclease H-like"/>
    <property type="match status" value="1"/>
</dbReference>
<evidence type="ECO:0000313" key="2">
    <source>
        <dbReference type="EMBL" id="TVU38231.1"/>
    </source>
</evidence>
<reference evidence="2 3" key="1">
    <citation type="journal article" date="2019" name="Sci. Rep.">
        <title>A high-quality genome of Eragrostis curvula grass provides insights into Poaceae evolution and supports new strategies to enhance forage quality.</title>
        <authorList>
            <person name="Carballo J."/>
            <person name="Santos B.A.C.M."/>
            <person name="Zappacosta D."/>
            <person name="Garbus I."/>
            <person name="Selva J.P."/>
            <person name="Gallo C.A."/>
            <person name="Diaz A."/>
            <person name="Albertini E."/>
            <person name="Caccamo M."/>
            <person name="Echenique V."/>
        </authorList>
    </citation>
    <scope>NUCLEOTIDE SEQUENCE [LARGE SCALE GENOMIC DNA]</scope>
    <source>
        <strain evidence="3">cv. Victoria</strain>
        <tissue evidence="2">Leaf</tissue>
    </source>
</reference>
<organism evidence="2 3">
    <name type="scientific">Eragrostis curvula</name>
    <name type="common">weeping love grass</name>
    <dbReference type="NCBI Taxonomy" id="38414"/>
    <lineage>
        <taxon>Eukaryota</taxon>
        <taxon>Viridiplantae</taxon>
        <taxon>Streptophyta</taxon>
        <taxon>Embryophyta</taxon>
        <taxon>Tracheophyta</taxon>
        <taxon>Spermatophyta</taxon>
        <taxon>Magnoliopsida</taxon>
        <taxon>Liliopsida</taxon>
        <taxon>Poales</taxon>
        <taxon>Poaceae</taxon>
        <taxon>PACMAD clade</taxon>
        <taxon>Chloridoideae</taxon>
        <taxon>Eragrostideae</taxon>
        <taxon>Eragrostidinae</taxon>
        <taxon>Eragrostis</taxon>
    </lineage>
</organism>
<keyword evidence="3" id="KW-1185">Reference proteome</keyword>
<dbReference type="Pfam" id="PF13456">
    <property type="entry name" value="RVT_3"/>
    <property type="match status" value="1"/>
</dbReference>
<dbReference type="InterPro" id="IPR052929">
    <property type="entry name" value="RNase_H-like_EbsB-rel"/>
</dbReference>
<dbReference type="InterPro" id="IPR044730">
    <property type="entry name" value="RNase_H-like_dom_plant"/>
</dbReference>
<dbReference type="InterPro" id="IPR002156">
    <property type="entry name" value="RNaseH_domain"/>
</dbReference>
<evidence type="ECO:0000259" key="1">
    <source>
        <dbReference type="Pfam" id="PF13456"/>
    </source>
</evidence>
<evidence type="ECO:0000313" key="3">
    <source>
        <dbReference type="Proteomes" id="UP000324897"/>
    </source>
</evidence>
<gene>
    <name evidence="2" type="ORF">EJB05_11588</name>
</gene>
<dbReference type="EMBL" id="RWGY01000007">
    <property type="protein sequence ID" value="TVU38231.1"/>
    <property type="molecule type" value="Genomic_DNA"/>
</dbReference>
<dbReference type="Proteomes" id="UP000324897">
    <property type="component" value="Chromosome 4"/>
</dbReference>
<sequence>MGTGERSARNRANVGERLWSAAEVSNSIHYHLMDCDKLKKPIKETHSMDGMRRKPQPTDTYKVNIDASFLASSNKGGWGYIARDRDGIFLDGGAGNITRAMSVLHAEAMAALHGLQRAAQLGMPRIILETDAANLGRALTSDDMDLSPEGGIFKIIRSFMESNFVSCNV</sequence>
<feature type="domain" description="RNase H type-1" evidence="1">
    <location>
        <begin position="64"/>
        <end position="168"/>
    </location>
</feature>